<dbReference type="Pfam" id="PF01861">
    <property type="entry name" value="BpsA_C"/>
    <property type="match status" value="1"/>
</dbReference>
<dbReference type="PANTHER" id="PTHR23290">
    <property type="entry name" value="RRNA N6-ADENOSINE-METHYLTRANSFERASE METTL5"/>
    <property type="match status" value="1"/>
</dbReference>
<organism evidence="2 3">
    <name type="scientific">Actinomadura luteofluorescens</name>
    <dbReference type="NCBI Taxonomy" id="46163"/>
    <lineage>
        <taxon>Bacteria</taxon>
        <taxon>Bacillati</taxon>
        <taxon>Actinomycetota</taxon>
        <taxon>Actinomycetes</taxon>
        <taxon>Streptosporangiales</taxon>
        <taxon>Thermomonosporaceae</taxon>
        <taxon>Actinomadura</taxon>
    </lineage>
</organism>
<dbReference type="AlphaFoldDB" id="A0A7Y9EL02"/>
<evidence type="ECO:0000313" key="3">
    <source>
        <dbReference type="Proteomes" id="UP000529783"/>
    </source>
</evidence>
<dbReference type="Gene3D" id="3.40.50.150">
    <property type="entry name" value="Vaccinia Virus protein VP39"/>
    <property type="match status" value="1"/>
</dbReference>
<dbReference type="GO" id="GO:0003676">
    <property type="term" value="F:nucleic acid binding"/>
    <property type="evidence" value="ECO:0007669"/>
    <property type="project" value="InterPro"/>
</dbReference>
<comment type="caution">
    <text evidence="2">The sequence shown here is derived from an EMBL/GenBank/DDBJ whole genome shotgun (WGS) entry which is preliminary data.</text>
</comment>
<sequence>MVDGGARTGPPVAADMDPRRVHAALSLLADRRWRTLGELVRETGAPRRSVESLLAGLSLEHTGGDRFRLTPEQGAEIAESLRTGYRPLDPADPVGHLLPEYAAVVERVAGLIERAPRARHVLDHVSATPETVVRRALLLGARFWLPGTRLLCVGDHDLTSLAVGLVHPGVQTTVVDVDERILAYIDERAAELGLDVRTRWADLRLGLPASAVEYADLAVTDPPYTPEGVGLFVARAVQGLRDQGQGRVLLAYGASDRTPMLALKVQQALQDLNLVSEAVYPDFNSYFGAEAIGSRADLYVLRPTGKSLPAAAARADRFATAIYTQGPQAVEARTAEGASPDVAGLHPDVLVGDWRKQVLPQVPRVRLTTWLAKPYAARVRHAAVALPPGLETALVRVLLATRAEHVRVFLSEAPGDLADEAASLAAVYELTRRGSAVEAVRTPSSTGDQTQRIVRAILDRAHGKVANVWRDALLDAHAGLTKRQARAIVADAAPWARDVTLLELPLHRLRDLPTAVRASLDLVTAAPAG</sequence>
<dbReference type="GO" id="GO:0032259">
    <property type="term" value="P:methylation"/>
    <property type="evidence" value="ECO:0007669"/>
    <property type="project" value="UniProtKB-KW"/>
</dbReference>
<proteinExistence type="predicted"/>
<evidence type="ECO:0000259" key="1">
    <source>
        <dbReference type="Pfam" id="PF01861"/>
    </source>
</evidence>
<reference evidence="2 3" key="1">
    <citation type="submission" date="2020-07" db="EMBL/GenBank/DDBJ databases">
        <title>Sequencing the genomes of 1000 actinobacteria strains.</title>
        <authorList>
            <person name="Klenk H.-P."/>
        </authorList>
    </citation>
    <scope>NUCLEOTIDE SEQUENCE [LARGE SCALE GENOMIC DNA]</scope>
    <source>
        <strain evidence="2 3">DSM 40398</strain>
    </source>
</reference>
<protein>
    <submittedName>
        <fullName evidence="2">Putative methyltransferase</fullName>
    </submittedName>
</protein>
<dbReference type="GO" id="GO:0006596">
    <property type="term" value="P:polyamine biosynthetic process"/>
    <property type="evidence" value="ECO:0007669"/>
    <property type="project" value="TreeGrafter"/>
</dbReference>
<keyword evidence="2" id="KW-0808">Transferase</keyword>
<feature type="domain" description="N(4)-bis(aminopropyl)spermidine synthase C-terminal" evidence="1">
    <location>
        <begin position="105"/>
        <end position="292"/>
    </location>
</feature>
<dbReference type="InterPro" id="IPR002052">
    <property type="entry name" value="DNA_methylase_N6_adenine_CS"/>
</dbReference>
<dbReference type="EMBL" id="JACCBA010000001">
    <property type="protein sequence ID" value="NYD49691.1"/>
    <property type="molecule type" value="Genomic_DNA"/>
</dbReference>
<name>A0A7Y9EL02_9ACTN</name>
<dbReference type="InterPro" id="IPR051720">
    <property type="entry name" value="rRNA_MeTrfase/Polyamine_Synth"/>
</dbReference>
<dbReference type="SUPFAM" id="SSF53335">
    <property type="entry name" value="S-adenosyl-L-methionine-dependent methyltransferases"/>
    <property type="match status" value="1"/>
</dbReference>
<dbReference type="PANTHER" id="PTHR23290:SF0">
    <property type="entry name" value="RRNA N6-ADENOSINE-METHYLTRANSFERASE METTL5"/>
    <property type="match status" value="1"/>
</dbReference>
<accession>A0A7Y9EL02</accession>
<gene>
    <name evidence="2" type="ORF">BJY14_005674</name>
</gene>
<keyword evidence="2" id="KW-0489">Methyltransferase</keyword>
<keyword evidence="3" id="KW-1185">Reference proteome</keyword>
<dbReference type="Proteomes" id="UP000529783">
    <property type="component" value="Unassembled WGS sequence"/>
</dbReference>
<dbReference type="GO" id="GO:0008168">
    <property type="term" value="F:methyltransferase activity"/>
    <property type="evidence" value="ECO:0007669"/>
    <property type="project" value="UniProtKB-KW"/>
</dbReference>
<dbReference type="PROSITE" id="PS00092">
    <property type="entry name" value="N6_MTASE"/>
    <property type="match status" value="1"/>
</dbReference>
<dbReference type="InterPro" id="IPR002723">
    <property type="entry name" value="BpsA_C"/>
</dbReference>
<evidence type="ECO:0000313" key="2">
    <source>
        <dbReference type="EMBL" id="NYD49691.1"/>
    </source>
</evidence>
<dbReference type="InterPro" id="IPR029063">
    <property type="entry name" value="SAM-dependent_MTases_sf"/>
</dbReference>